<dbReference type="OrthoDB" id="5295100at2"/>
<evidence type="ECO:0000313" key="5">
    <source>
        <dbReference type="Proteomes" id="UP000095200"/>
    </source>
</evidence>
<accession>A0A194AF51</accession>
<dbReference type="PANTHER" id="PTHR42714:SF6">
    <property type="entry name" value="TRANSLATION INITIATION FACTOR IF-2"/>
    <property type="match status" value="1"/>
</dbReference>
<dbReference type="Gene3D" id="3.30.300.20">
    <property type="match status" value="1"/>
</dbReference>
<organism evidence="4 5">
    <name type="scientific">Desulfoplanes formicivorans</name>
    <dbReference type="NCBI Taxonomy" id="1592317"/>
    <lineage>
        <taxon>Bacteria</taxon>
        <taxon>Pseudomonadati</taxon>
        <taxon>Thermodesulfobacteriota</taxon>
        <taxon>Desulfovibrionia</taxon>
        <taxon>Desulfovibrionales</taxon>
        <taxon>Desulfoplanaceae</taxon>
        <taxon>Desulfoplanes</taxon>
    </lineage>
</organism>
<dbReference type="AlphaFoldDB" id="A0A194AF51"/>
<dbReference type="Pfam" id="PF01926">
    <property type="entry name" value="MMR_HSR1"/>
    <property type="match status" value="1"/>
</dbReference>
<evidence type="ECO:0000256" key="2">
    <source>
        <dbReference type="ARBA" id="ARBA00023134"/>
    </source>
</evidence>
<dbReference type="InterPro" id="IPR006073">
    <property type="entry name" value="GTP-bd"/>
</dbReference>
<feature type="domain" description="G" evidence="3">
    <location>
        <begin position="98"/>
        <end position="204"/>
    </location>
</feature>
<dbReference type="Proteomes" id="UP000095200">
    <property type="component" value="Unassembled WGS sequence"/>
</dbReference>
<keyword evidence="5" id="KW-1185">Reference proteome</keyword>
<dbReference type="RefSeq" id="WP_069857231.1">
    <property type="nucleotide sequence ID" value="NZ_BDFE01000007.1"/>
</dbReference>
<evidence type="ECO:0000313" key="4">
    <source>
        <dbReference type="EMBL" id="GAU07721.1"/>
    </source>
</evidence>
<keyword evidence="2" id="KW-0342">GTP-binding</keyword>
<sequence length="708" mass="81234">MKKLDAYRKALKDCEKIAQEEFKAAVKFSKRCDQIVNNLNNEFNDIAWKAEQVTAKDQIAAKGLTDIQSSLGVGYELLRAKQAKALEQQKKSLKSFSVMLFGRTMAGKSTMREAITGGDGSTIGMGAQRTTRDVRQYDWNHLRIIDTPGFGAYNGEEDTEIARSILEQSDVILFLLSDDSIQESTFTELKYAYQLNKPLIFVVNVKKNLEKNVHRKKAIKDPDSYIYNASDLEGHKERLRNEAAKLGMNPRYIHIVPIHAQAAFLSTQEAYSDQKEDLYRVSRMDNLLTLLTDEITHKGRARRVQTLLGSALTHTDDLETLIRSQKESVKGLLKEYANTKKRVYKWHERQSKRVPDKIEKDVGRAFAPLMKSISSFVDDNIQSKYFGNRLEDHIASFNLEERCKNVANNIAEELAADLEQFNRDMAKNIELGGKLNMEGSKRSFDPVDYKRMNGWTAAGLGVLSAIAFVNSWNPIGWGLAAAGFVFGLFQMFSDSKTKKLQMEKRRRIKEIRDEIAVQRDNSIKEITKWFHKDIERKQILQVKSDLNDVCMGLERFIQSLEKAFLQLDQLEHDINERYLLRSMDIVASDKYQKPKFKRIVRQPGYACYFTVTNYFKESELLSSLQTVLGERVRVVYENSVEKMLSHMLGLRKDRARVEGENGEYFIFAKEEDLGRIIGKQGRNIMLAAAICNIKLSAKPMHEMREVCH</sequence>
<comment type="caution">
    <text evidence="4">The sequence shown here is derived from an EMBL/GenBank/DDBJ whole genome shotgun (WGS) entry which is preliminary data.</text>
</comment>
<protein>
    <recommendedName>
        <fullName evidence="3">G domain-containing protein</fullName>
    </recommendedName>
</protein>
<dbReference type="GO" id="GO:0002098">
    <property type="term" value="P:tRNA wobble uridine modification"/>
    <property type="evidence" value="ECO:0007669"/>
    <property type="project" value="TreeGrafter"/>
</dbReference>
<dbReference type="Gene3D" id="3.40.50.300">
    <property type="entry name" value="P-loop containing nucleotide triphosphate hydrolases"/>
    <property type="match status" value="1"/>
</dbReference>
<dbReference type="InterPro" id="IPR015946">
    <property type="entry name" value="KH_dom-like_a/b"/>
</dbReference>
<keyword evidence="1" id="KW-0547">Nucleotide-binding</keyword>
<evidence type="ECO:0000256" key="1">
    <source>
        <dbReference type="ARBA" id="ARBA00022741"/>
    </source>
</evidence>
<dbReference type="STRING" id="1592317.DPF_0418"/>
<dbReference type="SUPFAM" id="SSF52540">
    <property type="entry name" value="P-loop containing nucleoside triphosphate hydrolases"/>
    <property type="match status" value="1"/>
</dbReference>
<evidence type="ECO:0000259" key="3">
    <source>
        <dbReference type="Pfam" id="PF01926"/>
    </source>
</evidence>
<reference evidence="5" key="1">
    <citation type="submission" date="2016-06" db="EMBL/GenBank/DDBJ databases">
        <title>Draft genome sequence of Desulfoplanes formicivorans strain Pf12B.</title>
        <authorList>
            <person name="Watanabe M."/>
            <person name="Kojima H."/>
            <person name="Fukui M."/>
        </authorList>
    </citation>
    <scope>NUCLEOTIDE SEQUENCE [LARGE SCALE GENOMIC DNA]</scope>
    <source>
        <strain evidence="5">Pf12B</strain>
    </source>
</reference>
<dbReference type="GO" id="GO:0005737">
    <property type="term" value="C:cytoplasm"/>
    <property type="evidence" value="ECO:0007669"/>
    <property type="project" value="TreeGrafter"/>
</dbReference>
<dbReference type="GO" id="GO:0005525">
    <property type="term" value="F:GTP binding"/>
    <property type="evidence" value="ECO:0007669"/>
    <property type="project" value="UniProtKB-KW"/>
</dbReference>
<dbReference type="PANTHER" id="PTHR42714">
    <property type="entry name" value="TRNA MODIFICATION GTPASE GTPBP3"/>
    <property type="match status" value="1"/>
</dbReference>
<gene>
    <name evidence="4" type="ORF">DPF_0418</name>
</gene>
<dbReference type="InterPro" id="IPR027417">
    <property type="entry name" value="P-loop_NTPase"/>
</dbReference>
<name>A0A194AF51_9BACT</name>
<dbReference type="GO" id="GO:0030488">
    <property type="term" value="P:tRNA methylation"/>
    <property type="evidence" value="ECO:0007669"/>
    <property type="project" value="TreeGrafter"/>
</dbReference>
<dbReference type="EMBL" id="BDFE01000007">
    <property type="protein sequence ID" value="GAU07721.1"/>
    <property type="molecule type" value="Genomic_DNA"/>
</dbReference>
<proteinExistence type="predicted"/>